<dbReference type="Pfam" id="PF15430">
    <property type="entry name" value="SVWC"/>
    <property type="match status" value="1"/>
</dbReference>
<organism evidence="5 6">
    <name type="scientific">Drosophila suzukii</name>
    <name type="common">Spotted-wing drosophila fruit fly</name>
    <dbReference type="NCBI Taxonomy" id="28584"/>
    <lineage>
        <taxon>Eukaryota</taxon>
        <taxon>Metazoa</taxon>
        <taxon>Ecdysozoa</taxon>
        <taxon>Arthropoda</taxon>
        <taxon>Hexapoda</taxon>
        <taxon>Insecta</taxon>
        <taxon>Pterygota</taxon>
        <taxon>Neoptera</taxon>
        <taxon>Endopterygota</taxon>
        <taxon>Diptera</taxon>
        <taxon>Brachycera</taxon>
        <taxon>Muscomorpha</taxon>
        <taxon>Ephydroidea</taxon>
        <taxon>Drosophilidae</taxon>
        <taxon>Drosophila</taxon>
        <taxon>Sophophora</taxon>
    </lineage>
</organism>
<evidence type="ECO:0000313" key="6">
    <source>
        <dbReference type="RefSeq" id="XP_016923137.1"/>
    </source>
</evidence>
<feature type="signal peptide" evidence="3">
    <location>
        <begin position="1"/>
        <end position="23"/>
    </location>
</feature>
<keyword evidence="5" id="KW-1185">Reference proteome</keyword>
<evidence type="ECO:0000259" key="4">
    <source>
        <dbReference type="SMART" id="SM01318"/>
    </source>
</evidence>
<dbReference type="GO" id="GO:0005576">
    <property type="term" value="C:extracellular region"/>
    <property type="evidence" value="ECO:0007669"/>
    <property type="project" value="UniProtKB-SubCell"/>
</dbReference>
<feature type="chain" id="PRO_5044221326" evidence="3">
    <location>
        <begin position="24"/>
        <end position="160"/>
    </location>
</feature>
<dbReference type="SMART" id="SM01318">
    <property type="entry name" value="SVWC"/>
    <property type="match status" value="1"/>
</dbReference>
<comment type="subcellular location">
    <subcellularLocation>
        <location evidence="1">Secreted</location>
    </subcellularLocation>
</comment>
<evidence type="ECO:0000256" key="2">
    <source>
        <dbReference type="ARBA" id="ARBA00022525"/>
    </source>
</evidence>
<dbReference type="AlphaFoldDB" id="A0AB39YWB3"/>
<dbReference type="Proteomes" id="UP001652628">
    <property type="component" value="Chromosome X"/>
</dbReference>
<dbReference type="GeneID" id="108004670"/>
<dbReference type="PANTHER" id="PTHR39957:SF1">
    <property type="entry name" value="AT09846P1-RELATED"/>
    <property type="match status" value="1"/>
</dbReference>
<sequence>MKSINLGIYIVLLMSSVFGGSQALPYRSPAYLYNQQFCMDTVTGQNLYIGEVLTRKDHCVRVQCLETLQLWEDSCQVPKLTKGDCKPIASTEDGAEYPRCCPLYECRSYETSPGGNMEQINTYDHYGTLRSSHVSEFLVIDQRGRPKEEIPSPPARKYMV</sequence>
<evidence type="ECO:0000256" key="3">
    <source>
        <dbReference type="SAM" id="SignalP"/>
    </source>
</evidence>
<evidence type="ECO:0000313" key="5">
    <source>
        <dbReference type="Proteomes" id="UP001652628"/>
    </source>
</evidence>
<protein>
    <submittedName>
        <fullName evidence="6">Protein Vago</fullName>
    </submittedName>
</protein>
<dbReference type="InterPro" id="IPR053308">
    <property type="entry name" value="Vago-like"/>
</dbReference>
<evidence type="ECO:0000256" key="1">
    <source>
        <dbReference type="ARBA" id="ARBA00004613"/>
    </source>
</evidence>
<dbReference type="RefSeq" id="XP_016923137.1">
    <property type="nucleotide sequence ID" value="XM_017067648.4"/>
</dbReference>
<keyword evidence="3" id="KW-0732">Signal</keyword>
<keyword evidence="2" id="KW-0964">Secreted</keyword>
<proteinExistence type="predicted"/>
<feature type="domain" description="Single" evidence="4">
    <location>
        <begin position="38"/>
        <end position="106"/>
    </location>
</feature>
<dbReference type="InterPro" id="IPR029277">
    <property type="entry name" value="SVWC_dom"/>
</dbReference>
<reference evidence="6" key="1">
    <citation type="submission" date="2025-08" db="UniProtKB">
        <authorList>
            <consortium name="RefSeq"/>
        </authorList>
    </citation>
    <scope>IDENTIFICATION</scope>
</reference>
<gene>
    <name evidence="6" type="primary">Vago</name>
</gene>
<dbReference type="CTD" id="32040"/>
<dbReference type="PANTHER" id="PTHR39957">
    <property type="entry name" value="AT09846P1-RELATED"/>
    <property type="match status" value="1"/>
</dbReference>
<accession>A0AB39YWB3</accession>
<name>A0AB39YWB3_DROSZ</name>